<keyword evidence="8" id="KW-1185">Reference proteome</keyword>
<dbReference type="PRINTS" id="PR00371">
    <property type="entry name" value="FPNCR"/>
</dbReference>
<dbReference type="CDD" id="cd06195">
    <property type="entry name" value="FNR1"/>
    <property type="match status" value="1"/>
</dbReference>
<dbReference type="SUPFAM" id="SSF52343">
    <property type="entry name" value="Ferredoxin reductase-like, C-terminal NADP-linked domain"/>
    <property type="match status" value="1"/>
</dbReference>
<organism evidence="7 8">
    <name type="scientific">Legionella geestiana</name>
    <dbReference type="NCBI Taxonomy" id="45065"/>
    <lineage>
        <taxon>Bacteria</taxon>
        <taxon>Pseudomonadati</taxon>
        <taxon>Pseudomonadota</taxon>
        <taxon>Gammaproteobacteria</taxon>
        <taxon>Legionellales</taxon>
        <taxon>Legionellaceae</taxon>
        <taxon>Legionella</taxon>
    </lineage>
</organism>
<dbReference type="EMBL" id="LNYC01000067">
    <property type="protein sequence ID" value="KTC98305.1"/>
    <property type="molecule type" value="Genomic_DNA"/>
</dbReference>
<dbReference type="Pfam" id="PF00175">
    <property type="entry name" value="NAD_binding_1"/>
    <property type="match status" value="1"/>
</dbReference>
<dbReference type="InterPro" id="IPR001433">
    <property type="entry name" value="OxRdtase_FAD/NAD-bd"/>
</dbReference>
<dbReference type="AlphaFoldDB" id="A0A0W0TRK9"/>
<dbReference type="PROSITE" id="PS51384">
    <property type="entry name" value="FAD_FR"/>
    <property type="match status" value="1"/>
</dbReference>
<dbReference type="PATRIC" id="fig|45065.4.peg.1793"/>
<comment type="cofactor">
    <cofactor evidence="4">
        <name>[2Fe-2S] cluster</name>
        <dbReference type="ChEBI" id="CHEBI:190135"/>
    </cofactor>
</comment>
<name>A0A0W0TRK9_9GAMM</name>
<dbReference type="PANTHER" id="PTHR47354:SF5">
    <property type="entry name" value="PROTEIN RFBI"/>
    <property type="match status" value="1"/>
</dbReference>
<dbReference type="Pfam" id="PF00970">
    <property type="entry name" value="FAD_binding_6"/>
    <property type="match status" value="1"/>
</dbReference>
<evidence type="ECO:0000259" key="6">
    <source>
        <dbReference type="PROSITE" id="PS51384"/>
    </source>
</evidence>
<reference evidence="7 8" key="1">
    <citation type="submission" date="2015-11" db="EMBL/GenBank/DDBJ databases">
        <title>Genomic analysis of 38 Legionella species identifies large and diverse effector repertoires.</title>
        <authorList>
            <person name="Burstein D."/>
            <person name="Amaro F."/>
            <person name="Zusman T."/>
            <person name="Lifshitz Z."/>
            <person name="Cohen O."/>
            <person name="Gilbert J.A."/>
            <person name="Pupko T."/>
            <person name="Shuman H.A."/>
            <person name="Segal G."/>
        </authorList>
    </citation>
    <scope>NUCLEOTIDE SEQUENCE [LARGE SCALE GENOMIC DNA]</scope>
    <source>
        <strain evidence="7 8">ATCC 49504</strain>
    </source>
</reference>
<dbReference type="InterPro" id="IPR017938">
    <property type="entry name" value="Riboflavin_synthase-like_b-brl"/>
</dbReference>
<dbReference type="InterPro" id="IPR039261">
    <property type="entry name" value="FNR_nucleotide-bd"/>
</dbReference>
<dbReference type="STRING" id="45065.Lgee_1657"/>
<comment type="caution">
    <text evidence="7">The sequence shown here is derived from an EMBL/GenBank/DDBJ whole genome shotgun (WGS) entry which is preliminary data.</text>
</comment>
<evidence type="ECO:0000313" key="7">
    <source>
        <dbReference type="EMBL" id="KTC98305.1"/>
    </source>
</evidence>
<dbReference type="InterPro" id="IPR017927">
    <property type="entry name" value="FAD-bd_FR_type"/>
</dbReference>
<dbReference type="PANTHER" id="PTHR47354">
    <property type="entry name" value="NADH OXIDOREDUCTASE HCR"/>
    <property type="match status" value="1"/>
</dbReference>
<evidence type="ECO:0000256" key="4">
    <source>
        <dbReference type="ARBA" id="ARBA00034078"/>
    </source>
</evidence>
<dbReference type="RefSeq" id="WP_028386849.1">
    <property type="nucleotide sequence ID" value="NZ_CAAAHN010000023.1"/>
</dbReference>
<dbReference type="OrthoDB" id="9784483at2"/>
<protein>
    <recommendedName>
        <fullName evidence="2">ferredoxin--NADP(+) reductase</fullName>
        <ecNumber evidence="2">1.18.1.2</ecNumber>
    </recommendedName>
</protein>
<dbReference type="Gene3D" id="2.40.30.10">
    <property type="entry name" value="Translation factors"/>
    <property type="match status" value="1"/>
</dbReference>
<feature type="domain" description="FAD-binding FR-type" evidence="6">
    <location>
        <begin position="3"/>
        <end position="105"/>
    </location>
</feature>
<gene>
    <name evidence="7" type="ORF">Lgee_1657</name>
</gene>
<dbReference type="GO" id="GO:0000166">
    <property type="term" value="F:nucleotide binding"/>
    <property type="evidence" value="ECO:0007669"/>
    <property type="project" value="UniProtKB-KW"/>
</dbReference>
<dbReference type="SUPFAM" id="SSF63380">
    <property type="entry name" value="Riboflavin synthase domain-like"/>
    <property type="match status" value="1"/>
</dbReference>
<keyword evidence="3" id="KW-0547">Nucleotide-binding</keyword>
<proteinExistence type="inferred from homology"/>
<dbReference type="EC" id="1.18.1.2" evidence="2"/>
<evidence type="ECO:0000256" key="1">
    <source>
        <dbReference type="ARBA" id="ARBA00008312"/>
    </source>
</evidence>
<evidence type="ECO:0000256" key="5">
    <source>
        <dbReference type="ARBA" id="ARBA00047776"/>
    </source>
</evidence>
<dbReference type="InterPro" id="IPR001709">
    <property type="entry name" value="Flavoprot_Pyr_Nucl_cyt_Rdtase"/>
</dbReference>
<dbReference type="GO" id="GO:0004324">
    <property type="term" value="F:ferredoxin-NADP+ reductase activity"/>
    <property type="evidence" value="ECO:0007669"/>
    <property type="project" value="UniProtKB-EC"/>
</dbReference>
<evidence type="ECO:0000313" key="8">
    <source>
        <dbReference type="Proteomes" id="UP000054785"/>
    </source>
</evidence>
<sequence>MQVNTFTAVLQDTRLIAPRVRHFVFALPEDVAFEHEPGQFITIHFSHGEKTLRRSYSIANPPSNSKFIEFAAGFVEGGPASQLLFNLKPGESVQMNGPFGRLVLKPENPKRLVLVATSTGVTPYLAMLDTLKARLQADPALEVVVLEGVRKREDLLYGDVFRAFAGECERARFIPCFSQEAPESLQNAERAGYVQEHFTHLALHPERDLVYLCGNPGMIDNAFDWLKANGFASQNVIREKYLSR</sequence>
<dbReference type="InterPro" id="IPR008333">
    <property type="entry name" value="Cbr1-like_FAD-bd_dom"/>
</dbReference>
<evidence type="ECO:0000256" key="3">
    <source>
        <dbReference type="ARBA" id="ARBA00022741"/>
    </source>
</evidence>
<accession>A0A0W0TRK9</accession>
<dbReference type="PRINTS" id="PR00410">
    <property type="entry name" value="PHEHYDRXLASE"/>
</dbReference>
<dbReference type="InterPro" id="IPR033892">
    <property type="entry name" value="FNR_bac"/>
</dbReference>
<comment type="catalytic activity">
    <reaction evidence="5">
        <text>2 reduced [2Fe-2S]-[ferredoxin] + NADP(+) + H(+) = 2 oxidized [2Fe-2S]-[ferredoxin] + NADPH</text>
        <dbReference type="Rhea" id="RHEA:20125"/>
        <dbReference type="Rhea" id="RHEA-COMP:10000"/>
        <dbReference type="Rhea" id="RHEA-COMP:10001"/>
        <dbReference type="ChEBI" id="CHEBI:15378"/>
        <dbReference type="ChEBI" id="CHEBI:33737"/>
        <dbReference type="ChEBI" id="CHEBI:33738"/>
        <dbReference type="ChEBI" id="CHEBI:57783"/>
        <dbReference type="ChEBI" id="CHEBI:58349"/>
        <dbReference type="EC" id="1.18.1.2"/>
    </reaction>
</comment>
<comment type="similarity">
    <text evidence="1">Belongs to the ferredoxin--NADP reductase type 1 family.</text>
</comment>
<dbReference type="Proteomes" id="UP000054785">
    <property type="component" value="Unassembled WGS sequence"/>
</dbReference>
<dbReference type="Gene3D" id="3.40.50.80">
    <property type="entry name" value="Nucleotide-binding domain of ferredoxin-NADP reductase (FNR) module"/>
    <property type="match status" value="1"/>
</dbReference>
<dbReference type="InterPro" id="IPR050415">
    <property type="entry name" value="MRET"/>
</dbReference>
<evidence type="ECO:0000256" key="2">
    <source>
        <dbReference type="ARBA" id="ARBA00013223"/>
    </source>
</evidence>